<feature type="compositionally biased region" description="Basic and acidic residues" evidence="9">
    <location>
        <begin position="493"/>
        <end position="503"/>
    </location>
</feature>
<dbReference type="InterPro" id="IPR019609">
    <property type="entry name" value="Variant_surf_glycoprt_trypan_C"/>
</dbReference>
<evidence type="ECO:0000256" key="4">
    <source>
        <dbReference type="ARBA" id="ARBA00022622"/>
    </source>
</evidence>
<dbReference type="AlphaFoldDB" id="M4SV29"/>
<evidence type="ECO:0000256" key="1">
    <source>
        <dbReference type="ARBA" id="ARBA00002523"/>
    </source>
</evidence>
<evidence type="ECO:0000256" key="6">
    <source>
        <dbReference type="ARBA" id="ARBA00023136"/>
    </source>
</evidence>
<dbReference type="GO" id="GO:0098552">
    <property type="term" value="C:side of membrane"/>
    <property type="evidence" value="ECO:0007669"/>
    <property type="project" value="UniProtKB-KW"/>
</dbReference>
<comment type="function">
    <text evidence="1">VSG forms a coat on the surface of the parasite. The trypanosome evades the immune response of the host by expressing a series of antigenically distinct VSGs from an estimated 1000 VSG genes.</text>
</comment>
<evidence type="ECO:0000256" key="8">
    <source>
        <dbReference type="ARBA" id="ARBA00023288"/>
    </source>
</evidence>
<keyword evidence="7" id="KW-0325">Glycoprotein</keyword>
<dbReference type="GO" id="GO:0005886">
    <property type="term" value="C:plasma membrane"/>
    <property type="evidence" value="ECO:0007669"/>
    <property type="project" value="UniProtKB-SubCell"/>
</dbReference>
<dbReference type="InterPro" id="IPR025932">
    <property type="entry name" value="Trypano_VSG_B_N_dom"/>
</dbReference>
<dbReference type="Gene3D" id="3.30.1680.40">
    <property type="match status" value="1"/>
</dbReference>
<reference evidence="12" key="2">
    <citation type="journal article" date="2014" name="Mol. Biochem. Parasitol.">
        <title>Capturing the variant surface glycoprotein repertoire (the VSGnome) of Trypanosoma brucei Lister 427.</title>
        <authorList>
            <person name="Cross G.A."/>
            <person name="Kim H.S."/>
            <person name="Wickstead B."/>
        </authorList>
    </citation>
    <scope>NUCLEOTIDE SEQUENCE</scope>
    <source>
        <strain evidence="12">Lister 427</strain>
    </source>
</reference>
<sequence>MRKELSHDRSQRNYTAGFLCFTRLQYTIVVLLLCCKCGEPAADHENSAKAAFSVICGLINLAKKKPEKPATGSSHADIEETIALLNVTLTAPQTLPQLTKAAAGDGTLDTSAEPLKTHCADSALKRCQLAARRLKEHRKDVVYAALKKAADRHDLKQAINTTLAQLDAAYREYARTAAKTTDDSIATDLNVALGPEPDGSKQATIPGAATGRGKSCGTPNANTAGTSAGKNLLADAMCVCASTSGSATGAQACGLQTPLGDVAFTGAGEDVKGQWQSLAKQCRDKHPQPKLTAATLTKALNDFDTEIRRPQGTNGVLNNVLGHIKGAGSGGCDGTDSGANGACVYYGKDPTTKKPLPPEWRTKIIDAIAKLEGTEKAAANAHAIEQRLKTLNNTLISLILLSSSLGSGQTQAANKAETKHVTEIEPQAAANKEFEQHKNNKTACESIDKCEWKGKIETGGPCKVDGSKVKEQTNTEGEEEEAAETTKKKCKDKKNDERKSPDCKWDGKDCKVSSFLANKKFSLMVSAFVILVEF</sequence>
<keyword evidence="4" id="KW-0336">GPI-anchor</keyword>
<dbReference type="VEuPathDB" id="TriTrypDB:Tb11.v5.0926"/>
<feature type="domain" description="Trypanosome variant surface glycoprotein C-terminal" evidence="10">
    <location>
        <begin position="436"/>
        <end position="531"/>
    </location>
</feature>
<evidence type="ECO:0000313" key="12">
    <source>
        <dbReference type="EMBL" id="AGH59844.1"/>
    </source>
</evidence>
<proteinExistence type="predicted"/>
<dbReference type="EMBL" id="KC612413">
    <property type="protein sequence ID" value="AGH59844.1"/>
    <property type="molecule type" value="Genomic_DNA"/>
</dbReference>
<evidence type="ECO:0000256" key="2">
    <source>
        <dbReference type="ARBA" id="ARBA00004609"/>
    </source>
</evidence>
<dbReference type="Pfam" id="PF13206">
    <property type="entry name" value="VSG_B"/>
    <property type="match status" value="1"/>
</dbReference>
<name>M4SV29_9TRYP</name>
<keyword evidence="6" id="KW-0472">Membrane</keyword>
<keyword evidence="8" id="KW-0449">Lipoprotein</keyword>
<protein>
    <submittedName>
        <fullName evidence="12">Variant surface glycoprotein 330</fullName>
    </submittedName>
</protein>
<keyword evidence="3" id="KW-1003">Cell membrane</keyword>
<dbReference type="VEuPathDB" id="TriTrypDB:Tb427_000438400"/>
<evidence type="ECO:0000256" key="9">
    <source>
        <dbReference type="SAM" id="MobiDB-lite"/>
    </source>
</evidence>
<evidence type="ECO:0000256" key="5">
    <source>
        <dbReference type="ARBA" id="ARBA00022729"/>
    </source>
</evidence>
<evidence type="ECO:0000259" key="11">
    <source>
        <dbReference type="Pfam" id="PF13206"/>
    </source>
</evidence>
<reference evidence="12" key="1">
    <citation type="submission" date="2013-02" db="EMBL/GenBank/DDBJ databases">
        <authorList>
            <person name="Cross G.A.M."/>
            <person name="Kim H.-S."/>
            <person name="Wickstead B."/>
        </authorList>
    </citation>
    <scope>NUCLEOTIDE SEQUENCE</scope>
    <source>
        <strain evidence="12">Lister 427</strain>
    </source>
</reference>
<feature type="region of interest" description="Disordered" evidence="9">
    <location>
        <begin position="463"/>
        <end position="503"/>
    </location>
</feature>
<feature type="domain" description="Trypanosome variant surface glycoprotein B-type N-terminal" evidence="11">
    <location>
        <begin position="30"/>
        <end position="389"/>
    </location>
</feature>
<evidence type="ECO:0000259" key="10">
    <source>
        <dbReference type="Pfam" id="PF10659"/>
    </source>
</evidence>
<evidence type="ECO:0000256" key="3">
    <source>
        <dbReference type="ARBA" id="ARBA00022475"/>
    </source>
</evidence>
<feature type="region of interest" description="Disordered" evidence="9">
    <location>
        <begin position="192"/>
        <end position="219"/>
    </location>
</feature>
<accession>M4SV29</accession>
<evidence type="ECO:0000256" key="7">
    <source>
        <dbReference type="ARBA" id="ARBA00023180"/>
    </source>
</evidence>
<dbReference type="Pfam" id="PF10659">
    <property type="entry name" value="Trypan_glycop_C"/>
    <property type="match status" value="1"/>
</dbReference>
<keyword evidence="5" id="KW-0732">Signal</keyword>
<organism evidence="12">
    <name type="scientific">Trypanosoma brucei</name>
    <dbReference type="NCBI Taxonomy" id="5691"/>
    <lineage>
        <taxon>Eukaryota</taxon>
        <taxon>Discoba</taxon>
        <taxon>Euglenozoa</taxon>
        <taxon>Kinetoplastea</taxon>
        <taxon>Metakinetoplastina</taxon>
        <taxon>Trypanosomatida</taxon>
        <taxon>Trypanosomatidae</taxon>
        <taxon>Trypanosoma</taxon>
    </lineage>
</organism>
<comment type="subcellular location">
    <subcellularLocation>
        <location evidence="2">Cell membrane</location>
        <topology evidence="2">Lipid-anchor</topology>
        <topology evidence="2">GPI-anchor</topology>
    </subcellularLocation>
</comment>